<name>A0A0V0RAB7_9BILA</name>
<reference evidence="1 2" key="1">
    <citation type="submission" date="2015-01" db="EMBL/GenBank/DDBJ databases">
        <title>Evolution of Trichinella species and genotypes.</title>
        <authorList>
            <person name="Korhonen P.K."/>
            <person name="Edoardo P."/>
            <person name="Giuseppe L.R."/>
            <person name="Gasser R.B."/>
        </authorList>
    </citation>
    <scope>NUCLEOTIDE SEQUENCE [LARGE SCALE GENOMIC DNA]</scope>
    <source>
        <strain evidence="1">ISS37</strain>
    </source>
</reference>
<feature type="non-terminal residue" evidence="1">
    <location>
        <position position="44"/>
    </location>
</feature>
<accession>A0A0V0RAB7</accession>
<organism evidence="1 2">
    <name type="scientific">Trichinella nelsoni</name>
    <dbReference type="NCBI Taxonomy" id="6336"/>
    <lineage>
        <taxon>Eukaryota</taxon>
        <taxon>Metazoa</taxon>
        <taxon>Ecdysozoa</taxon>
        <taxon>Nematoda</taxon>
        <taxon>Enoplea</taxon>
        <taxon>Dorylaimia</taxon>
        <taxon>Trichinellida</taxon>
        <taxon>Trichinellidae</taxon>
        <taxon>Trichinella</taxon>
    </lineage>
</organism>
<dbReference type="Proteomes" id="UP000054630">
    <property type="component" value="Unassembled WGS sequence"/>
</dbReference>
<gene>
    <name evidence="1" type="ORF">T07_15059</name>
</gene>
<dbReference type="AlphaFoldDB" id="A0A0V0RAB7"/>
<proteinExistence type="predicted"/>
<dbReference type="EMBL" id="JYDL01002219">
    <property type="protein sequence ID" value="KRX11436.1"/>
    <property type="molecule type" value="Genomic_DNA"/>
</dbReference>
<protein>
    <submittedName>
        <fullName evidence="1">Uncharacterized protein</fullName>
    </submittedName>
</protein>
<evidence type="ECO:0000313" key="1">
    <source>
        <dbReference type="EMBL" id="KRX11436.1"/>
    </source>
</evidence>
<sequence length="44" mass="5036">MDHRPSGRHHKLCSWIPVRGCVYCLCCQKGVGVWRGVQLLGRQD</sequence>
<keyword evidence="2" id="KW-1185">Reference proteome</keyword>
<comment type="caution">
    <text evidence="1">The sequence shown here is derived from an EMBL/GenBank/DDBJ whole genome shotgun (WGS) entry which is preliminary data.</text>
</comment>
<evidence type="ECO:0000313" key="2">
    <source>
        <dbReference type="Proteomes" id="UP000054630"/>
    </source>
</evidence>